<dbReference type="AlphaFoldDB" id="A0AAE3HP78"/>
<evidence type="ECO:0000313" key="2">
    <source>
        <dbReference type="Proteomes" id="UP000051494"/>
    </source>
</evidence>
<keyword evidence="2" id="KW-1185">Reference proteome</keyword>
<comment type="caution">
    <text evidence="1">The sequence shown here is derived from an EMBL/GenBank/DDBJ whole genome shotgun (WGS) entry which is preliminary data.</text>
</comment>
<accession>A0AAE3HP78</accession>
<protein>
    <recommendedName>
        <fullName evidence="3">Lipoprotein</fullName>
    </recommendedName>
</protein>
<reference evidence="1" key="1">
    <citation type="journal article" date="2016" name="Genome Announc.">
        <title>Draft Genome Sequences of Two Novel Amoeba-Resistant Intranuclear Bacteria, 'Candidatus Berkiella cookevillensis' and 'Candidatus Berkiella aquae'.</title>
        <authorList>
            <person name="Mehari Y.T."/>
            <person name="Arivett B.A."/>
            <person name="Farone A.L."/>
            <person name="Gunderson J.H."/>
            <person name="Farone M.B."/>
        </authorList>
    </citation>
    <scope>NUCLEOTIDE SEQUENCE</scope>
    <source>
        <strain evidence="1">CC99</strain>
    </source>
</reference>
<organism evidence="1 2">
    <name type="scientific">Candidatus Berkiella cookevillensis</name>
    <dbReference type="NCBI Taxonomy" id="437022"/>
    <lineage>
        <taxon>Bacteria</taxon>
        <taxon>Pseudomonadati</taxon>
        <taxon>Pseudomonadota</taxon>
        <taxon>Gammaproteobacteria</taxon>
        <taxon>Candidatus Berkiellales</taxon>
        <taxon>Candidatus Berkiellaceae</taxon>
        <taxon>Candidatus Berkiella</taxon>
    </lineage>
</organism>
<evidence type="ECO:0008006" key="3">
    <source>
        <dbReference type="Google" id="ProtNLM"/>
    </source>
</evidence>
<name>A0AAE3HP78_9GAMM</name>
<gene>
    <name evidence="1" type="ORF">CC99x_001535</name>
</gene>
<sequence>MMYRRMIVLGCLLTLVGCEVVNDHRKVYIRDRGQDYLTSDLVAPLEVSEPLTQYHSDVFPLPDVVPNKEGLDNISLKPPGFGETL</sequence>
<dbReference type="Proteomes" id="UP000051494">
    <property type="component" value="Unassembled WGS sequence"/>
</dbReference>
<dbReference type="RefSeq" id="WP_141651870.1">
    <property type="nucleotide sequence ID" value="NZ_LKHV02000001.1"/>
</dbReference>
<proteinExistence type="predicted"/>
<evidence type="ECO:0000313" key="1">
    <source>
        <dbReference type="EMBL" id="MCS5707579.1"/>
    </source>
</evidence>
<dbReference type="PROSITE" id="PS51257">
    <property type="entry name" value="PROKAR_LIPOPROTEIN"/>
    <property type="match status" value="1"/>
</dbReference>
<dbReference type="EMBL" id="LKHV02000001">
    <property type="protein sequence ID" value="MCS5707579.1"/>
    <property type="molecule type" value="Genomic_DNA"/>
</dbReference>
<reference evidence="1" key="2">
    <citation type="submission" date="2021-06" db="EMBL/GenBank/DDBJ databases">
        <title>Genomic Description and Analysis of Intracellular Bacteria, Candidatus Berkiella cookevillensis and Candidatus Berkiella aquae.</title>
        <authorList>
            <person name="Kidane D.T."/>
            <person name="Mehari Y.T."/>
            <person name="Rice F.C."/>
            <person name="Arivett B.A."/>
            <person name="Farone A.L."/>
            <person name="Berk S.G."/>
            <person name="Farone M.B."/>
        </authorList>
    </citation>
    <scope>NUCLEOTIDE SEQUENCE</scope>
    <source>
        <strain evidence="1">CC99</strain>
    </source>
</reference>